<dbReference type="EMBL" id="JBGMDY010000008">
    <property type="protein sequence ID" value="KAL2326546.1"/>
    <property type="molecule type" value="Genomic_DNA"/>
</dbReference>
<dbReference type="AlphaFoldDB" id="A0ABD1LSP2"/>
<name>A0ABD1LSP2_9FABA</name>
<keyword evidence="2" id="KW-1185">Reference proteome</keyword>
<comment type="caution">
    <text evidence="1">The sequence shown here is derived from an EMBL/GenBank/DDBJ whole genome shotgun (WGS) entry which is preliminary data.</text>
</comment>
<protein>
    <submittedName>
        <fullName evidence="1">Uncharacterized protein</fullName>
    </submittedName>
</protein>
<gene>
    <name evidence="1" type="ORF">Fmac_025604</name>
</gene>
<dbReference type="Proteomes" id="UP001603857">
    <property type="component" value="Unassembled WGS sequence"/>
</dbReference>
<reference evidence="1 2" key="1">
    <citation type="submission" date="2024-08" db="EMBL/GenBank/DDBJ databases">
        <title>Insights into the chromosomal genome structure of Flemingia macrophylla.</title>
        <authorList>
            <person name="Ding Y."/>
            <person name="Zhao Y."/>
            <person name="Bi W."/>
            <person name="Wu M."/>
            <person name="Zhao G."/>
            <person name="Gong Y."/>
            <person name="Li W."/>
            <person name="Zhang P."/>
        </authorList>
    </citation>
    <scope>NUCLEOTIDE SEQUENCE [LARGE SCALE GENOMIC DNA]</scope>
    <source>
        <strain evidence="1">DYQJB</strain>
        <tissue evidence="1">Leaf</tissue>
    </source>
</reference>
<accession>A0ABD1LSP2</accession>
<proteinExistence type="predicted"/>
<evidence type="ECO:0000313" key="1">
    <source>
        <dbReference type="EMBL" id="KAL2326546.1"/>
    </source>
</evidence>
<sequence length="50" mass="5608">MVLLSPSKQALSCFSYTQPRLNFSSLKYRIDVPRGLTLRNIFCGVSDAVN</sequence>
<organism evidence="1 2">
    <name type="scientific">Flemingia macrophylla</name>
    <dbReference type="NCBI Taxonomy" id="520843"/>
    <lineage>
        <taxon>Eukaryota</taxon>
        <taxon>Viridiplantae</taxon>
        <taxon>Streptophyta</taxon>
        <taxon>Embryophyta</taxon>
        <taxon>Tracheophyta</taxon>
        <taxon>Spermatophyta</taxon>
        <taxon>Magnoliopsida</taxon>
        <taxon>eudicotyledons</taxon>
        <taxon>Gunneridae</taxon>
        <taxon>Pentapetalae</taxon>
        <taxon>rosids</taxon>
        <taxon>fabids</taxon>
        <taxon>Fabales</taxon>
        <taxon>Fabaceae</taxon>
        <taxon>Papilionoideae</taxon>
        <taxon>50 kb inversion clade</taxon>
        <taxon>NPAAA clade</taxon>
        <taxon>indigoferoid/millettioid clade</taxon>
        <taxon>Phaseoleae</taxon>
        <taxon>Flemingia</taxon>
    </lineage>
</organism>
<evidence type="ECO:0000313" key="2">
    <source>
        <dbReference type="Proteomes" id="UP001603857"/>
    </source>
</evidence>